<name>A0AA40APC7_9PEZI</name>
<proteinExistence type="predicted"/>
<keyword evidence="1" id="KW-1133">Transmembrane helix</keyword>
<organism evidence="2 3">
    <name type="scientific">Lasiosphaeris hirsuta</name>
    <dbReference type="NCBI Taxonomy" id="260670"/>
    <lineage>
        <taxon>Eukaryota</taxon>
        <taxon>Fungi</taxon>
        <taxon>Dikarya</taxon>
        <taxon>Ascomycota</taxon>
        <taxon>Pezizomycotina</taxon>
        <taxon>Sordariomycetes</taxon>
        <taxon>Sordariomycetidae</taxon>
        <taxon>Sordariales</taxon>
        <taxon>Lasiosphaeriaceae</taxon>
        <taxon>Lasiosphaeris</taxon>
    </lineage>
</organism>
<feature type="transmembrane region" description="Helical" evidence="1">
    <location>
        <begin position="60"/>
        <end position="77"/>
    </location>
</feature>
<evidence type="ECO:0000313" key="3">
    <source>
        <dbReference type="Proteomes" id="UP001172102"/>
    </source>
</evidence>
<keyword evidence="1" id="KW-0472">Membrane</keyword>
<evidence type="ECO:0000313" key="2">
    <source>
        <dbReference type="EMBL" id="KAK0719544.1"/>
    </source>
</evidence>
<comment type="caution">
    <text evidence="2">The sequence shown here is derived from an EMBL/GenBank/DDBJ whole genome shotgun (WGS) entry which is preliminary data.</text>
</comment>
<reference evidence="2" key="1">
    <citation type="submission" date="2023-06" db="EMBL/GenBank/DDBJ databases">
        <title>Genome-scale phylogeny and comparative genomics of the fungal order Sordariales.</title>
        <authorList>
            <consortium name="Lawrence Berkeley National Laboratory"/>
            <person name="Hensen N."/>
            <person name="Bonometti L."/>
            <person name="Westerberg I."/>
            <person name="Brannstrom I.O."/>
            <person name="Guillou S."/>
            <person name="Cros-Aarteil S."/>
            <person name="Calhoun S."/>
            <person name="Haridas S."/>
            <person name="Kuo A."/>
            <person name="Mondo S."/>
            <person name="Pangilinan J."/>
            <person name="Riley R."/>
            <person name="Labutti K."/>
            <person name="Andreopoulos B."/>
            <person name="Lipzen A."/>
            <person name="Chen C."/>
            <person name="Yanf M."/>
            <person name="Daum C."/>
            <person name="Ng V."/>
            <person name="Clum A."/>
            <person name="Steindorff A."/>
            <person name="Ohm R."/>
            <person name="Martin F."/>
            <person name="Silar P."/>
            <person name="Natvig D."/>
            <person name="Lalanne C."/>
            <person name="Gautier V."/>
            <person name="Ament-Velasquez S.L."/>
            <person name="Kruys A."/>
            <person name="Hutchinson M.I."/>
            <person name="Powell A.J."/>
            <person name="Barry K."/>
            <person name="Miller A.N."/>
            <person name="Grigoriev I.V."/>
            <person name="Debuchy R."/>
            <person name="Gladieux P."/>
            <person name="Thoren M.H."/>
            <person name="Johannesson H."/>
        </authorList>
    </citation>
    <scope>NUCLEOTIDE SEQUENCE</scope>
    <source>
        <strain evidence="2">SMH4607-1</strain>
    </source>
</reference>
<dbReference type="AlphaFoldDB" id="A0AA40APC7"/>
<keyword evidence="1" id="KW-0812">Transmembrane</keyword>
<feature type="transmembrane region" description="Helical" evidence="1">
    <location>
        <begin position="21"/>
        <end position="40"/>
    </location>
</feature>
<dbReference type="EMBL" id="JAUKUA010000003">
    <property type="protein sequence ID" value="KAK0719544.1"/>
    <property type="molecule type" value="Genomic_DNA"/>
</dbReference>
<gene>
    <name evidence="2" type="ORF">B0H67DRAFT_155691</name>
</gene>
<evidence type="ECO:0000256" key="1">
    <source>
        <dbReference type="SAM" id="Phobius"/>
    </source>
</evidence>
<protein>
    <submittedName>
        <fullName evidence="2">Uncharacterized protein</fullName>
    </submittedName>
</protein>
<sequence length="82" mass="9278">MVSRIRLCNNALRRRPRRTRPLFANFCLWPCTRLSLGYAARWGVLICWSFQDGLPHACELAGPALCFVLSLLWSSVAPSSRA</sequence>
<dbReference type="Proteomes" id="UP001172102">
    <property type="component" value="Unassembled WGS sequence"/>
</dbReference>
<keyword evidence="3" id="KW-1185">Reference proteome</keyword>
<accession>A0AA40APC7</accession>